<dbReference type="InterPro" id="IPR048834">
    <property type="entry name" value="SpaA_pre-album"/>
</dbReference>
<dbReference type="Pfam" id="PF19407">
    <property type="entry name" value="DUF5979"/>
    <property type="match status" value="2"/>
</dbReference>
<keyword evidence="2" id="KW-1133">Transmembrane helix</keyword>
<protein>
    <submittedName>
        <fullName evidence="7">Membrane protein</fullName>
    </submittedName>
</protein>
<evidence type="ECO:0000313" key="7">
    <source>
        <dbReference type="EMBL" id="AKF26311.1"/>
    </source>
</evidence>
<dbReference type="Pfam" id="PF20674">
    <property type="entry name" value="SpaA_3"/>
    <property type="match status" value="1"/>
</dbReference>
<dbReference type="InterPro" id="IPR041033">
    <property type="entry name" value="SpaA_PFL_dom_1"/>
</dbReference>
<evidence type="ECO:0000259" key="5">
    <source>
        <dbReference type="Pfam" id="PF19407"/>
    </source>
</evidence>
<reference evidence="7 8" key="1">
    <citation type="submission" date="2015-04" db="EMBL/GenBank/DDBJ databases">
        <title>Complete Genome Sequence of Brevibacterium flavum ATCC 15168.</title>
        <authorList>
            <person name="Ahn J."/>
            <person name="Park G."/>
            <person name="Jeon W."/>
            <person name="Jang Y."/>
            <person name="Jang M."/>
            <person name="Lee H."/>
            <person name="Lee H."/>
        </authorList>
    </citation>
    <scope>NUCLEOTIDE SEQUENCE [LARGE SCALE GENOMIC DNA]</scope>
    <source>
        <strain evidence="7 8">ATCC 15168</strain>
    </source>
</reference>
<dbReference type="InterPro" id="IPR046022">
    <property type="entry name" value="DUF5979"/>
</dbReference>
<dbReference type="PATRIC" id="fig|92706.3.peg.296"/>
<evidence type="ECO:0000256" key="2">
    <source>
        <dbReference type="SAM" id="Phobius"/>
    </source>
</evidence>
<feature type="domain" description="SpaA-like prealbumin fold" evidence="6">
    <location>
        <begin position="498"/>
        <end position="615"/>
    </location>
</feature>
<feature type="domain" description="DUF5979" evidence="5">
    <location>
        <begin position="856"/>
        <end position="960"/>
    </location>
</feature>
<dbReference type="RefSeq" id="WP_003863364.1">
    <property type="nucleotide sequence ID" value="NZ_CP011309.1"/>
</dbReference>
<evidence type="ECO:0000259" key="4">
    <source>
        <dbReference type="Pfam" id="PF17802"/>
    </source>
</evidence>
<dbReference type="Proteomes" id="UP000034037">
    <property type="component" value="Chromosome"/>
</dbReference>
<keyword evidence="8" id="KW-1185">Reference proteome</keyword>
<keyword evidence="3" id="KW-0732">Signal</keyword>
<dbReference type="InterPro" id="IPR015915">
    <property type="entry name" value="Kelch-typ_b-propeller"/>
</dbReference>
<evidence type="ECO:0000256" key="1">
    <source>
        <dbReference type="SAM" id="MobiDB-lite"/>
    </source>
</evidence>
<dbReference type="AlphaFoldDB" id="A0A0F6WPM8"/>
<dbReference type="Gene3D" id="2.60.40.10">
    <property type="entry name" value="Immunoglobulins"/>
    <property type="match status" value="1"/>
</dbReference>
<feature type="signal peptide" evidence="3">
    <location>
        <begin position="1"/>
        <end position="44"/>
    </location>
</feature>
<dbReference type="GO" id="GO:0005975">
    <property type="term" value="P:carbohydrate metabolic process"/>
    <property type="evidence" value="ECO:0007669"/>
    <property type="project" value="UniProtKB-ARBA"/>
</dbReference>
<feature type="domain" description="DUF5979" evidence="5">
    <location>
        <begin position="756"/>
        <end position="849"/>
    </location>
</feature>
<evidence type="ECO:0000313" key="8">
    <source>
        <dbReference type="Proteomes" id="UP000034037"/>
    </source>
</evidence>
<dbReference type="SUPFAM" id="SSF63829">
    <property type="entry name" value="Calcium-dependent phosphotriesterase"/>
    <property type="match status" value="1"/>
</dbReference>
<feature type="chain" id="PRO_5002511502" evidence="3">
    <location>
        <begin position="45"/>
        <end position="1111"/>
    </location>
</feature>
<evidence type="ECO:0000259" key="6">
    <source>
        <dbReference type="Pfam" id="PF20674"/>
    </source>
</evidence>
<dbReference type="HOGENOM" id="CLU_314434_0_0_11"/>
<gene>
    <name evidence="7" type="ORF">YH66_01450</name>
</gene>
<feature type="domain" description="SpaA-like prealbumin fold" evidence="4">
    <location>
        <begin position="966"/>
        <end position="1057"/>
    </location>
</feature>
<feature type="transmembrane region" description="Helical" evidence="2">
    <location>
        <begin position="1085"/>
        <end position="1103"/>
    </location>
</feature>
<accession>A0A0F6WPM8</accession>
<evidence type="ECO:0000256" key="3">
    <source>
        <dbReference type="SAM" id="SignalP"/>
    </source>
</evidence>
<dbReference type="Pfam" id="PF17802">
    <property type="entry name" value="SpaA"/>
    <property type="match status" value="1"/>
</dbReference>
<name>A0A0F6WPM8_9CORY</name>
<keyword evidence="2" id="KW-0812">Transmembrane</keyword>
<keyword evidence="2" id="KW-0472">Membrane</keyword>
<dbReference type="EMBL" id="CP011309">
    <property type="protein sequence ID" value="AKF26311.1"/>
    <property type="molecule type" value="Genomic_DNA"/>
</dbReference>
<organism evidence="7 8">
    <name type="scientific">[Brevibacterium] flavum</name>
    <dbReference type="NCBI Taxonomy" id="92706"/>
    <lineage>
        <taxon>Bacteria</taxon>
        <taxon>Bacillati</taxon>
        <taxon>Actinomycetota</taxon>
        <taxon>Actinomycetes</taxon>
        <taxon>Mycobacteriales</taxon>
        <taxon>Corynebacteriaceae</taxon>
        <taxon>Corynebacterium</taxon>
    </lineage>
</organism>
<sequence length="1111" mass="118224">MRTSPKVSLWGKAAQPLGRRVLSSAAAAALVAGLGLTGAAPVLADEETETNVEEVTSPDLTDTETEQDSEKVDDGIELPTTNPLDLIDTLLGEEPTAPYIHWDVRDTEGNLVPGATFKLEHRDGDEWVSGPGADQIEDCDEICAALKDQDQLDIDTTAGEILLENRDTGLGSRLEEGENYRLSQVEAPEGYSWVIEGENPQTIGDDDEDSAKWNGVDIHDFGTFEVQQGAPMAFRAARAGDSLTCEPGYVYGISATGQLQQVTNGSVTNIGRSAAGVASFNGLGIGDFGQTVYAYERQNNARTAKMYSFDPGTERWSDTGDSYNTANSPGFYQGTLVAGAVNLSNGKYYFGGFQASGSGQVFKIWEYDPEQSSQNRFSYKGQIQTSRFSNPTANGDMAFNAAGDLFVVRGSGSTTTVFSVTAENFEAANGGSITTSGSNNFTTMSNVNGVAFDSSGRAYLGSESQIRSYAMPGWNNRQDVVTSGYSGTDLASCSSPATITIEKEVIGGRVNADDQFTLTLNQGSEQLARATTTGSDLGIQEDRIGPLPTGRNVTLNFAETGANGTNLANYATAYQCTVTYISGVEIELDQEHGTSGSVVIPADGDSVNCVIRNSPLVATVNVTKQVTDAQGENPQPRAGWDVSASADSTLEVTPNAAVQQTDAEGTASWEMKFSSFDQTSSVFVSEVMQDGYQFQSGKCEVTSLTGSKRSVDLSGPESTTLADVEPGDTVDCTYVNKPATGAFKIIKEFNDSVLAGFGENTEFKGAYVCKLDEKVVREGSWTSTGAGEAVLDPAGEDLPSGTECSVTETLPEATDGLPNNSWTWDVPRISNSAIIASDETGEVTVTNAVKRVYGKFDVTKVLEGTADSDLKYSGNFSCRLDDETVTGTWGGIAAGDTWHADATHEIPLGAECSVLSEERPEQPVSNDPSYSWDGEPEFSAAVISVPLDATDAHLITVTNRTTQQLGSVIWFKTDSNDVLLEGSEWQLTGPGTDSVAIQDCVTADCEGVLDIDPASGQFKLEGLAWGEYVLKETKAPAGYQLRDEDITFTVSNADPARLDWDLGRLVNDKRDAPVIPLTGGIGRDFFSILGVLVLALGAGAVGLNKLRRREK</sequence>
<dbReference type="InterPro" id="IPR013783">
    <property type="entry name" value="Ig-like_fold"/>
</dbReference>
<feature type="region of interest" description="Disordered" evidence="1">
    <location>
        <begin position="42"/>
        <end position="80"/>
    </location>
</feature>
<proteinExistence type="predicted"/>
<dbReference type="SUPFAM" id="SSF117281">
    <property type="entry name" value="Kelch motif"/>
    <property type="match status" value="1"/>
</dbReference>